<dbReference type="SMART" id="SM00891">
    <property type="entry name" value="ERCC4"/>
    <property type="match status" value="1"/>
</dbReference>
<gene>
    <name evidence="13" type="ORF">A7U60_g8967</name>
</gene>
<evidence type="ECO:0000256" key="10">
    <source>
        <dbReference type="SAM" id="MobiDB-lite"/>
    </source>
</evidence>
<evidence type="ECO:0000256" key="8">
    <source>
        <dbReference type="ARBA" id="ARBA00023204"/>
    </source>
</evidence>
<dbReference type="GO" id="GO:0000014">
    <property type="term" value="F:single-stranded DNA endodeoxyribonuclease activity"/>
    <property type="evidence" value="ECO:0007669"/>
    <property type="project" value="TreeGrafter"/>
</dbReference>
<dbReference type="FunFam" id="3.40.50.10130:FF:000002">
    <property type="entry name" value="DNA repair endonuclease XPF"/>
    <property type="match status" value="1"/>
</dbReference>
<dbReference type="Pfam" id="PF04046">
    <property type="entry name" value="PSP"/>
    <property type="match status" value="1"/>
</dbReference>
<evidence type="ECO:0000256" key="7">
    <source>
        <dbReference type="ARBA" id="ARBA00023125"/>
    </source>
</evidence>
<dbReference type="OrthoDB" id="361020at2759"/>
<feature type="compositionally biased region" description="Polar residues" evidence="10">
    <location>
        <begin position="1431"/>
        <end position="1449"/>
    </location>
</feature>
<feature type="region of interest" description="Disordered" evidence="10">
    <location>
        <begin position="504"/>
        <end position="585"/>
    </location>
</feature>
<feature type="region of interest" description="Disordered" evidence="10">
    <location>
        <begin position="1576"/>
        <end position="1595"/>
    </location>
</feature>
<comment type="similarity">
    <text evidence="2">Belongs to the XPF family.</text>
</comment>
<keyword evidence="5" id="KW-0227">DNA damage</keyword>
<feature type="region of interest" description="Disordered" evidence="10">
    <location>
        <begin position="380"/>
        <end position="401"/>
    </location>
</feature>
<feature type="compositionally biased region" description="Basic and acidic residues" evidence="10">
    <location>
        <begin position="1544"/>
        <end position="1556"/>
    </location>
</feature>
<dbReference type="GO" id="GO:0000110">
    <property type="term" value="C:nucleotide-excision repair factor 1 complex"/>
    <property type="evidence" value="ECO:0007669"/>
    <property type="project" value="TreeGrafter"/>
</dbReference>
<dbReference type="CDD" id="cd20078">
    <property type="entry name" value="XPF_nuclease_XPF_euk"/>
    <property type="match status" value="1"/>
</dbReference>
<feature type="compositionally biased region" description="Basic residues" evidence="10">
    <location>
        <begin position="1020"/>
        <end position="1036"/>
    </location>
</feature>
<dbReference type="Pfam" id="PF04037">
    <property type="entry name" value="DUF382"/>
    <property type="match status" value="1"/>
</dbReference>
<feature type="compositionally biased region" description="Polar residues" evidence="10">
    <location>
        <begin position="1469"/>
        <end position="1478"/>
    </location>
</feature>
<evidence type="ECO:0000256" key="9">
    <source>
        <dbReference type="ARBA" id="ARBA00023242"/>
    </source>
</evidence>
<evidence type="ECO:0000313" key="13">
    <source>
        <dbReference type="EMBL" id="OCB84288.1"/>
    </source>
</evidence>
<dbReference type="GO" id="GO:0003697">
    <property type="term" value="F:single-stranded DNA binding"/>
    <property type="evidence" value="ECO:0007669"/>
    <property type="project" value="TreeGrafter"/>
</dbReference>
<dbReference type="Pfam" id="PF02732">
    <property type="entry name" value="ERCC4"/>
    <property type="match status" value="1"/>
</dbReference>
<evidence type="ECO:0000256" key="4">
    <source>
        <dbReference type="ARBA" id="ARBA00022759"/>
    </source>
</evidence>
<keyword evidence="9" id="KW-0539">Nucleus</keyword>
<dbReference type="PANTHER" id="PTHR10150">
    <property type="entry name" value="DNA REPAIR ENDONUCLEASE XPF"/>
    <property type="match status" value="1"/>
</dbReference>
<name>A0A9Q5N4C4_SANBA</name>
<organism evidence="13 14">
    <name type="scientific">Sanghuangporus baumii</name>
    <name type="common">Phellinus baumii</name>
    <dbReference type="NCBI Taxonomy" id="108892"/>
    <lineage>
        <taxon>Eukaryota</taxon>
        <taxon>Fungi</taxon>
        <taxon>Dikarya</taxon>
        <taxon>Basidiomycota</taxon>
        <taxon>Agaricomycotina</taxon>
        <taxon>Agaricomycetes</taxon>
        <taxon>Hymenochaetales</taxon>
        <taxon>Hymenochaetaceae</taxon>
        <taxon>Sanghuangporus</taxon>
    </lineage>
</organism>
<feature type="region of interest" description="Disordered" evidence="10">
    <location>
        <begin position="1128"/>
        <end position="1150"/>
    </location>
</feature>
<dbReference type="GO" id="GO:0003684">
    <property type="term" value="F:damaged DNA binding"/>
    <property type="evidence" value="ECO:0007669"/>
    <property type="project" value="TreeGrafter"/>
</dbReference>
<dbReference type="InterPro" id="IPR011335">
    <property type="entry name" value="Restrct_endonuc-II-like"/>
</dbReference>
<feature type="compositionally biased region" description="Polar residues" evidence="10">
    <location>
        <begin position="562"/>
        <end position="584"/>
    </location>
</feature>
<feature type="compositionally biased region" description="Polar residues" evidence="10">
    <location>
        <begin position="381"/>
        <end position="395"/>
    </location>
</feature>
<dbReference type="GO" id="GO:0000712">
    <property type="term" value="P:resolution of meiotic recombination intermediates"/>
    <property type="evidence" value="ECO:0007669"/>
    <property type="project" value="TreeGrafter"/>
</dbReference>
<dbReference type="GO" id="GO:1901255">
    <property type="term" value="P:nucleotide-excision repair involved in interstrand cross-link repair"/>
    <property type="evidence" value="ECO:0007669"/>
    <property type="project" value="TreeGrafter"/>
</dbReference>
<keyword evidence="8" id="KW-0234">DNA repair</keyword>
<feature type="domain" description="PSP proline-rich" evidence="11">
    <location>
        <begin position="1298"/>
        <end position="1351"/>
    </location>
</feature>
<dbReference type="Proteomes" id="UP000757232">
    <property type="component" value="Unassembled WGS sequence"/>
</dbReference>
<keyword evidence="14" id="KW-1185">Reference proteome</keyword>
<evidence type="ECO:0000256" key="1">
    <source>
        <dbReference type="ARBA" id="ARBA00004123"/>
    </source>
</evidence>
<keyword evidence="4" id="KW-0255">Endonuclease</keyword>
<dbReference type="InterPro" id="IPR006568">
    <property type="entry name" value="PSP_pro-rich"/>
</dbReference>
<reference evidence="13" key="1">
    <citation type="submission" date="2016-06" db="EMBL/GenBank/DDBJ databases">
        <title>Draft Genome sequence of the fungus Inonotus baumii.</title>
        <authorList>
            <person name="Zhu H."/>
            <person name="Lin W."/>
        </authorList>
    </citation>
    <scope>NUCLEOTIDE SEQUENCE</scope>
    <source>
        <strain evidence="13">821</strain>
    </source>
</reference>
<accession>A0A9Q5N4C4</accession>
<keyword evidence="3" id="KW-0540">Nuclease</keyword>
<evidence type="ECO:0000259" key="11">
    <source>
        <dbReference type="SMART" id="SM00581"/>
    </source>
</evidence>
<dbReference type="SMART" id="SM00581">
    <property type="entry name" value="PSP"/>
    <property type="match status" value="1"/>
</dbReference>
<proteinExistence type="inferred from homology"/>
<dbReference type="GO" id="GO:0000724">
    <property type="term" value="P:double-strand break repair via homologous recombination"/>
    <property type="evidence" value="ECO:0007669"/>
    <property type="project" value="TreeGrafter"/>
</dbReference>
<evidence type="ECO:0000256" key="5">
    <source>
        <dbReference type="ARBA" id="ARBA00022763"/>
    </source>
</evidence>
<protein>
    <submittedName>
        <fullName evidence="13">Uncharacterized protein</fullName>
    </submittedName>
</protein>
<feature type="compositionally biased region" description="Acidic residues" evidence="10">
    <location>
        <begin position="1402"/>
        <end position="1425"/>
    </location>
</feature>
<keyword evidence="7" id="KW-0238">DNA-binding</keyword>
<keyword evidence="6" id="KW-0378">Hydrolase</keyword>
<dbReference type="Gene3D" id="3.40.50.10130">
    <property type="match status" value="1"/>
</dbReference>
<dbReference type="PANTHER" id="PTHR10150:SF0">
    <property type="entry name" value="DNA REPAIR ENDONUCLEASE XPF"/>
    <property type="match status" value="1"/>
</dbReference>
<feature type="compositionally biased region" description="Acidic residues" evidence="10">
    <location>
        <begin position="1128"/>
        <end position="1139"/>
    </location>
</feature>
<feature type="region of interest" description="Disordered" evidence="10">
    <location>
        <begin position="1535"/>
        <end position="1569"/>
    </location>
</feature>
<feature type="region of interest" description="Disordered" evidence="10">
    <location>
        <begin position="1384"/>
        <end position="1480"/>
    </location>
</feature>
<dbReference type="InterPro" id="IPR007180">
    <property type="entry name" value="DUF382"/>
</dbReference>
<evidence type="ECO:0000256" key="3">
    <source>
        <dbReference type="ARBA" id="ARBA00022722"/>
    </source>
</evidence>
<feature type="compositionally biased region" description="Basic and acidic residues" evidence="10">
    <location>
        <begin position="530"/>
        <end position="551"/>
    </location>
</feature>
<sequence>MSLLSFQRHILENIHDPASSDLLIIARGLGLRKIVCTLLKIYDDPGNLVILVNAGDEEDAIGEELGIMGCRKPGLRVAGFEMSRKDRRAALYKQGGLISVTSRILVVDMLQSDIPVELITGLVVLHAEKVTALSVEAFVMRLFREKNLEGFIKAFSDNPEQFTSGLYPLKAIMKELQLRKVHIYPRFHEVVKESLGRRKADVVELHQELSESMNEIHQAIVQCMTATLSELKRSNTNLDLDDLNVENAYFRSFDAVVRRQLDPVWHRVGPRTKQLVSDLATLRNLLNYLLSYDPLAFHAYLETIIASNSTTASGTARQHQSPWLFTDAANVIFQTAKRRCYISSTKPRMKQNEQKQPLVDVDELDDEEAWAVLDEIERHQSGSAAQNGNQEPQKTQPKRRKKWFPEGMDPVLEELPKWSLFAEVLQEIEEVMVQMESSTSFRTPGTNTVLVVCSSPRSCELLSEYLSVLDRRRKKSEWGRRMMERRLRLYLWWKAHLNANRKESLGTKLMTGQRATREGSSRGTSNTNGRSDDGISEALKKKDALRKEKSMNRRRTRGGAPGSSTGRSQTKDSMSSTLQETSLSAKEREKLGILAGEGEMRVEADSVADFLATQKDVIEISDDEEELDAVGNSAHLREDVYKDQLVDLDEEIALSLEAGHVDPDFEFDYGLLPPEQTIIFRTYSDDSDDKVLEELSPRFVVMYEPSPDFVRRIECYRSSNPGLAVRVYLMIYRYSCEEHKLLAGIRREKEAFVRLIKERSTMVIALTEDQRSTSAGESIIKTISTRIAGGRQVSSVPSQVVVDMREFRSTLPSLLHASKLLVIPATLTVGDYILTPDICVERKSIPDLVQSFTSGRLYTQCELMSVHYKQPILLIEFEEHKSFSLETVSEVKSYVKNTGKYPPKKKPNEPSEEAISMTSVQAKLVLLTLSFPRLRVVWSSSPYATADIFKDLKSLHPEPDPARAVTIGAEEDPEAGAGINQAAEELLRSLPGITAKNVNFHDTMSATVTLNGTHIKANGKIKSKNQLRRAKARAKKGSGVPDNDQEQSTGLVNGDFKKREEFLGSTLANGDSKKEEEVTSSVEYVPEPLEVKDPALEAFSDVFARFQLPPDETASKVAEPTKGEVIYSDDEMVSDDDSEKGEKKPLSKKKARKMNRLSVAELKQLVKKPEVVEWTDVNAADPRLLLHLKSYRNTVPIPQHWSAKRDYLQGKRGIEKPPFQLPSYIADTGIATMRDAVKEKEANMSLKAKTRERVQPKMGKIDIDYQKLHDAFFKFQTKPPVTSFGEMYYEGKEFETQLKEKRPGELSPELVEALSIPPLAPPPWLISMQRFGPPPSYPTLRIPGLNAPIPEGAQWGFHPGGWGKPPLDEYNRPLYGDVFGVLPKASDNQLGEPVDKNVWGELEPEEEEEESESEEEEEEEEEEVEAAPTDGMQTPSGMETPSGMTSVVSTVAGGLETPDFLELRKNAGRPQTETSDISPRSLYQVVPERQTSVRGLMGSDRAYDVSVVAAANVPVLGDERGTKRKANGVDVSLDASELEGMSEEQLRRRYEQHSKGDAGVPGAANREDFSDMVAKEMAKKKQKMDRDKKTKEFKF</sequence>
<feature type="domain" description="ERCC4" evidence="12">
    <location>
        <begin position="799"/>
        <end position="879"/>
    </location>
</feature>
<dbReference type="SUPFAM" id="SSF52980">
    <property type="entry name" value="Restriction endonuclease-like"/>
    <property type="match status" value="1"/>
</dbReference>
<evidence type="ECO:0000313" key="14">
    <source>
        <dbReference type="Proteomes" id="UP000757232"/>
    </source>
</evidence>
<evidence type="ECO:0000259" key="12">
    <source>
        <dbReference type="SMART" id="SM00891"/>
    </source>
</evidence>
<feature type="region of interest" description="Disordered" evidence="10">
    <location>
        <begin position="1020"/>
        <end position="1051"/>
    </location>
</feature>
<dbReference type="InterPro" id="IPR047520">
    <property type="entry name" value="XPF_nuclease"/>
</dbReference>
<comment type="subcellular location">
    <subcellularLocation>
        <location evidence="1">Nucleus</location>
    </subcellularLocation>
</comment>
<evidence type="ECO:0000256" key="2">
    <source>
        <dbReference type="ARBA" id="ARBA00010015"/>
    </source>
</evidence>
<dbReference type="EMBL" id="LNZH02000216">
    <property type="protein sequence ID" value="OCB84288.1"/>
    <property type="molecule type" value="Genomic_DNA"/>
</dbReference>
<evidence type="ECO:0000256" key="6">
    <source>
        <dbReference type="ARBA" id="ARBA00022801"/>
    </source>
</evidence>
<dbReference type="InterPro" id="IPR006166">
    <property type="entry name" value="ERCC4_domain"/>
</dbReference>
<comment type="caution">
    <text evidence="13">The sequence shown here is derived from an EMBL/GenBank/DDBJ whole genome shotgun (WGS) entry which is preliminary data.</text>
</comment>